<dbReference type="PANTHER" id="PTHR36112">
    <property type="entry name" value="RIBOSOMAL RNA SMALL SUBUNIT METHYLTRANSFERASE J"/>
    <property type="match status" value="1"/>
</dbReference>
<evidence type="ECO:0000313" key="2">
    <source>
        <dbReference type="Proteomes" id="UP001530400"/>
    </source>
</evidence>
<keyword evidence="2" id="KW-1185">Reference proteome</keyword>
<dbReference type="EMBL" id="JALLPJ020001189">
    <property type="protein sequence ID" value="KAL3774536.1"/>
    <property type="molecule type" value="Genomic_DNA"/>
</dbReference>
<organism evidence="1 2">
    <name type="scientific">Cyclotella atomus</name>
    <dbReference type="NCBI Taxonomy" id="382360"/>
    <lineage>
        <taxon>Eukaryota</taxon>
        <taxon>Sar</taxon>
        <taxon>Stramenopiles</taxon>
        <taxon>Ochrophyta</taxon>
        <taxon>Bacillariophyta</taxon>
        <taxon>Coscinodiscophyceae</taxon>
        <taxon>Thalassiosirophycidae</taxon>
        <taxon>Stephanodiscales</taxon>
        <taxon>Stephanodiscaceae</taxon>
        <taxon>Cyclotella</taxon>
    </lineage>
</organism>
<dbReference type="InterPro" id="IPR007536">
    <property type="entry name" value="16SrRNA_methylTrfase_J"/>
</dbReference>
<reference evidence="1 2" key="1">
    <citation type="submission" date="2024-10" db="EMBL/GenBank/DDBJ databases">
        <title>Updated reference genomes for cyclostephanoid diatoms.</title>
        <authorList>
            <person name="Roberts W.R."/>
            <person name="Alverson A.J."/>
        </authorList>
    </citation>
    <scope>NUCLEOTIDE SEQUENCE [LARGE SCALE GENOMIC DNA]</scope>
    <source>
        <strain evidence="1 2">AJA010-31</strain>
    </source>
</reference>
<dbReference type="Pfam" id="PF04445">
    <property type="entry name" value="SAM_MT"/>
    <property type="match status" value="1"/>
</dbReference>
<dbReference type="Gene3D" id="3.40.50.150">
    <property type="entry name" value="Vaccinia Virus protein VP39"/>
    <property type="match status" value="1"/>
</dbReference>
<sequence>MKLLLTALSVYTSVCLAFYFPMYLQHIHLSKQQRQEIKSKLLHSQSASSDEKRSIAVLVPSENSDENEFDYLSQIANRLGLPIISALRDASHNTTEGGSSSSVQDPTTYTHLLTAVPYEYANTFALAIHANPPLSSSSKRNKTSRLKLDPIFVDLCPPANTRLGYRMQKDGSGDELLLKALGLKKMISVKNGEPLVVYDLTAGLARDSLIIMHSFVGNNANEVQPTIRLHMVERDEIVALLVLDAMRRLQLLAELEGADSYTRQLVQCLSMEQCDAVQVLENLSSNTTGKVQPVPFPPDVCYLDPMFPPRKKKSSAVKKDMTMLHSLLGTADIQDDNSQSERCRIEQEQRLLEMACKCSIRRVVVKRPIAAPPLGCLSSNNVEDAIRSPSYDIRGSVNRWDVYVLS</sequence>
<comment type="caution">
    <text evidence="1">The sequence shown here is derived from an EMBL/GenBank/DDBJ whole genome shotgun (WGS) entry which is preliminary data.</text>
</comment>
<evidence type="ECO:0000313" key="1">
    <source>
        <dbReference type="EMBL" id="KAL3774536.1"/>
    </source>
</evidence>
<proteinExistence type="predicted"/>
<dbReference type="InterPro" id="IPR029063">
    <property type="entry name" value="SAM-dependent_MTases_sf"/>
</dbReference>
<accession>A0ABD3NHU4</accession>
<dbReference type="Proteomes" id="UP001530400">
    <property type="component" value="Unassembled WGS sequence"/>
</dbReference>
<dbReference type="PANTHER" id="PTHR36112:SF1">
    <property type="entry name" value="RIBOSOMAL RNA SMALL SUBUNIT METHYLTRANSFERASE J"/>
    <property type="match status" value="1"/>
</dbReference>
<dbReference type="SUPFAM" id="SSF53335">
    <property type="entry name" value="S-adenosyl-L-methionine-dependent methyltransferases"/>
    <property type="match status" value="1"/>
</dbReference>
<dbReference type="AlphaFoldDB" id="A0ABD3NHU4"/>
<protein>
    <submittedName>
        <fullName evidence="1">Uncharacterized protein</fullName>
    </submittedName>
</protein>
<gene>
    <name evidence="1" type="ORF">ACHAWO_003987</name>
</gene>
<name>A0ABD3NHU4_9STRA</name>